<name>A0ABQ1JGQ6_9SPHN</name>
<accession>A0ABQ1JGQ6</accession>
<protein>
    <submittedName>
        <fullName evidence="2">Uncharacterized protein</fullName>
    </submittedName>
</protein>
<dbReference type="EMBL" id="BMGD01000003">
    <property type="protein sequence ID" value="GGB66775.1"/>
    <property type="molecule type" value="Genomic_DNA"/>
</dbReference>
<comment type="caution">
    <text evidence="2">The sequence shown here is derived from an EMBL/GenBank/DDBJ whole genome shotgun (WGS) entry which is preliminary data.</text>
</comment>
<evidence type="ECO:0000313" key="2">
    <source>
        <dbReference type="EMBL" id="GGB66775.1"/>
    </source>
</evidence>
<dbReference type="Proteomes" id="UP000614261">
    <property type="component" value="Unassembled WGS sequence"/>
</dbReference>
<organism evidence="2 3">
    <name type="scientific">Blastomonas aquatica</name>
    <dbReference type="NCBI Taxonomy" id="1510276"/>
    <lineage>
        <taxon>Bacteria</taxon>
        <taxon>Pseudomonadati</taxon>
        <taxon>Pseudomonadota</taxon>
        <taxon>Alphaproteobacteria</taxon>
        <taxon>Sphingomonadales</taxon>
        <taxon>Sphingomonadaceae</taxon>
        <taxon>Blastomonas</taxon>
    </lineage>
</organism>
<reference evidence="3" key="1">
    <citation type="journal article" date="2019" name="Int. J. Syst. Evol. Microbiol.">
        <title>The Global Catalogue of Microorganisms (GCM) 10K type strain sequencing project: providing services to taxonomists for standard genome sequencing and annotation.</title>
        <authorList>
            <consortium name="The Broad Institute Genomics Platform"/>
            <consortium name="The Broad Institute Genome Sequencing Center for Infectious Disease"/>
            <person name="Wu L."/>
            <person name="Ma J."/>
        </authorList>
    </citation>
    <scope>NUCLEOTIDE SEQUENCE [LARGE SCALE GENOMIC DNA]</scope>
    <source>
        <strain evidence="3">CGMCC 1.12851</strain>
    </source>
</reference>
<sequence>MVRSALLLGPIMLAAAPATAADNPYELVDKQVVLDDFARCVLEQAPKRSRELLATAVDSAEEKKLAIALMTGLPACTKGRPVLTMKTGEARGALAEAVLKSDGDLAAHLASLEPEKAERPTETDGRKFVYAYAPCLALASPANARGLIVTVPGSEDEKSAMLGFDASLKDCMPSGFSYQLNIRDVRNHVATALYDRAMASSGGGDTNA</sequence>
<evidence type="ECO:0000256" key="1">
    <source>
        <dbReference type="SAM" id="SignalP"/>
    </source>
</evidence>
<gene>
    <name evidence="2" type="ORF">GCM10010833_22460</name>
</gene>
<feature type="chain" id="PRO_5046729034" evidence="1">
    <location>
        <begin position="21"/>
        <end position="208"/>
    </location>
</feature>
<feature type="signal peptide" evidence="1">
    <location>
        <begin position="1"/>
        <end position="20"/>
    </location>
</feature>
<evidence type="ECO:0000313" key="3">
    <source>
        <dbReference type="Proteomes" id="UP000614261"/>
    </source>
</evidence>
<proteinExistence type="predicted"/>
<dbReference type="RefSeq" id="WP_188514473.1">
    <property type="nucleotide sequence ID" value="NZ_BMGD01000003.1"/>
</dbReference>
<keyword evidence="3" id="KW-1185">Reference proteome</keyword>
<keyword evidence="1" id="KW-0732">Signal</keyword>